<sequence length="235" mass="25621">MTREPPAADSPFVLQDPAQAAVLLDARQRRSFLPFVGQDAAVTQAARAAGEDPNTTLRRVQRWQALGLLQVTGAQRHVRGTRVLYRAVADAFFMPHHAARPEDLLALVEAVHAPDMARLRRAYAQTGETLGGEWGIHFGVRDGQFELTPARSATYHCTPGDADAPVGLLHGGVLHLDERDARALQAELAAVLDRYRARPGRHAYRVMVGLAGDPHAPDPPADPRHQRGGRLRSSP</sequence>
<proteinExistence type="predicted"/>
<reference evidence="2 3" key="1">
    <citation type="submission" date="2023-07" db="EMBL/GenBank/DDBJ databases">
        <title>Genomic Encyclopedia of Type Strains, Phase IV (KMG-IV): sequencing the most valuable type-strain genomes for metagenomic binning, comparative biology and taxonomic classification.</title>
        <authorList>
            <person name="Goeker M."/>
        </authorList>
    </citation>
    <scope>NUCLEOTIDE SEQUENCE [LARGE SCALE GENOMIC DNA]</scope>
    <source>
        <strain evidence="2 3">NIO-1023</strain>
    </source>
</reference>
<dbReference type="RefSeq" id="WP_307469119.1">
    <property type="nucleotide sequence ID" value="NZ_JAURUR010000021.1"/>
</dbReference>
<feature type="region of interest" description="Disordered" evidence="1">
    <location>
        <begin position="210"/>
        <end position="235"/>
    </location>
</feature>
<name>A0ABT9MHV9_9DEIO</name>
<organism evidence="2 3">
    <name type="scientific">Deinococcus enclensis</name>
    <dbReference type="NCBI Taxonomy" id="1049582"/>
    <lineage>
        <taxon>Bacteria</taxon>
        <taxon>Thermotogati</taxon>
        <taxon>Deinococcota</taxon>
        <taxon>Deinococci</taxon>
        <taxon>Deinococcales</taxon>
        <taxon>Deinococcaceae</taxon>
        <taxon>Deinococcus</taxon>
    </lineage>
</organism>
<dbReference type="Proteomes" id="UP001232163">
    <property type="component" value="Unassembled WGS sequence"/>
</dbReference>
<gene>
    <name evidence="2" type="ORF">QO006_003642</name>
</gene>
<evidence type="ECO:0000313" key="3">
    <source>
        <dbReference type="Proteomes" id="UP001232163"/>
    </source>
</evidence>
<dbReference type="EMBL" id="JAURUR010000021">
    <property type="protein sequence ID" value="MDP9766178.1"/>
    <property type="molecule type" value="Genomic_DNA"/>
</dbReference>
<evidence type="ECO:0000256" key="1">
    <source>
        <dbReference type="SAM" id="MobiDB-lite"/>
    </source>
</evidence>
<feature type="compositionally biased region" description="Basic residues" evidence="1">
    <location>
        <begin position="226"/>
        <end position="235"/>
    </location>
</feature>
<protein>
    <submittedName>
        <fullName evidence="2">Uncharacterized protein</fullName>
    </submittedName>
</protein>
<accession>A0ABT9MHV9</accession>
<comment type="caution">
    <text evidence="2">The sequence shown here is derived from an EMBL/GenBank/DDBJ whole genome shotgun (WGS) entry which is preliminary data.</text>
</comment>
<keyword evidence="3" id="KW-1185">Reference proteome</keyword>
<evidence type="ECO:0000313" key="2">
    <source>
        <dbReference type="EMBL" id="MDP9766178.1"/>
    </source>
</evidence>